<dbReference type="CDD" id="cd02258">
    <property type="entry name" value="Peptidase_C25_N"/>
    <property type="match status" value="1"/>
</dbReference>
<dbReference type="NCBIfam" id="NF033707">
    <property type="entry name" value="T9SS_sortase"/>
    <property type="match status" value="1"/>
</dbReference>
<dbReference type="Gene3D" id="3.40.50.10390">
    <property type="entry name" value="Gingipain r, domain 1"/>
    <property type="match status" value="1"/>
</dbReference>
<reference evidence="3 4" key="1">
    <citation type="journal article" date="2019" name="Int. J. Syst. Evol. Microbiol.">
        <title>The Global Catalogue of Microorganisms (GCM) 10K type strain sequencing project: providing services to taxonomists for standard genome sequencing and annotation.</title>
        <authorList>
            <consortium name="The Broad Institute Genomics Platform"/>
            <consortium name="The Broad Institute Genome Sequencing Center for Infectious Disease"/>
            <person name="Wu L."/>
            <person name="Ma J."/>
        </authorList>
    </citation>
    <scope>NUCLEOTIDE SEQUENCE [LARGE SCALE GENOMIC DNA]</scope>
    <source>
        <strain evidence="3 4">JCM 16083</strain>
    </source>
</reference>
<organism evidence="3 4">
    <name type="scientific">Wandonia haliotis</name>
    <dbReference type="NCBI Taxonomy" id="574963"/>
    <lineage>
        <taxon>Bacteria</taxon>
        <taxon>Pseudomonadati</taxon>
        <taxon>Bacteroidota</taxon>
        <taxon>Flavobacteriia</taxon>
        <taxon>Flavobacteriales</taxon>
        <taxon>Crocinitomicaceae</taxon>
        <taxon>Wandonia</taxon>
    </lineage>
</organism>
<comment type="caution">
    <text evidence="3">The sequence shown here is derived from an EMBL/GenBank/DDBJ whole genome shotgun (WGS) entry which is preliminary data.</text>
</comment>
<dbReference type="SUPFAM" id="SSF52129">
    <property type="entry name" value="Caspase-like"/>
    <property type="match status" value="1"/>
</dbReference>
<sequence>MIRCLVGIVTFFSFYSLYSQNTFEVELNWEGEFRTVTRFEEELKFPAVDLEYDKKGRPVSIFRKRDKLLRSNAVSVSIVNFETEPASSFDRQFILDNGLDIPVNPEYSFKRASDRGDYFIGGEIFPYVKQNNELKRVKKIYFSSTLTPLPFQTKAGFVTSSVLGNGQWYKVRISTTGMYRLDRSFLEGLGINTSGLNPDHIHVYGNATGMLPEDNSIDRPDDLVKNAIEVVGGGDGSFDANDYILFYGVGPDEIVVETGGILAKKKHLYDAYSYYYISVNSSTPPLRISGADLTNLPSTHIIAGSDQVVTHEKDDRNLIKSGKRWYGEEFDFQLEYTFNFSLPGIQTEEQIKLFTSLAYANSGGSNLMRVYLNNSQVQSYPFTVVGGNNFANRSFQTTNHNVTGSSASVKMVLERTNPSTIAWLDKIELNYRRSLSYGGGQVTYRDLRTVGIGNIAQYTLSGSIGNMNVWEITDPHIPGVVNGTVSGSTFSFRFAADSLRQFVAFTHSSLLVPEAVGRVENQNLHALSKAEYLIVSHPDYLAQANRLADLHRADGMAVHVVTTSQVYNEFSAGKADPVAIRFFAKMFYDRASGIPADMPKYLCLFGDGTYDPKDRVANNNNRIVTYQSDNSENVVTSLTSDDFFGLLDDSESFSGADGLDLGVGRIIASTTGQAKMLVDKIVHYKNNGSDLFASTQSGTCGTENDGTYGDWRLWVTHIADDEDGGQFVLDHEGYVANYSAIFPELNYDKIYLDAFTQITTSGGQRYPDVPPLINSRIERGTVLMNYVGHGGETGLALERIITIPQIQSWRNIDKLPLFVSATCEFTRFDDPSRLSAGEYMYLSDKGGAISLMTTTRPVYINVNSIVGGALYDYVFNRDANFLPIPMGETLMMTKNNSTSDANRRSFMLLGDPALRLSLPKVNVVVDSVNGKAPSVEMDTLRSLSKVTIKAHVEDENGNPLTGLNGVAVPSVFDKPLDNQTLAQDPGSPQLTFQTQKNILYRGKSTVTNGAFEFTFVVPKDINYSFGNGKISLYANSDNIDGAGSDFRVIVGGVNPDGLDDSQGPDVNLFMNDDKFVSGGMTNENPVLIAKLFDENGINAVGNGIGHDITAILDGKTSSPIVLNDYYEAELDSYQEGAIRYQFENLDPGRHTLTFKAWDVNNNSSEVTMDFVVVENKEITIDHVLNYPNPFTTHTEFFFEHNQVDASLEVQVQIFTISGKLVKTINEPVTTCGFRSNGIAWDGRDDFGDQLAKGVYVYRLSVKAPDGTKADKTEKLVLLK</sequence>
<gene>
    <name evidence="3" type="primary">porU</name>
    <name evidence="3" type="ORF">GCM10009118_29100</name>
</gene>
<feature type="domain" description="Gingipain" evidence="2">
    <location>
        <begin position="532"/>
        <end position="916"/>
    </location>
</feature>
<dbReference type="RefSeq" id="WP_343789459.1">
    <property type="nucleotide sequence ID" value="NZ_BAAAFH010000022.1"/>
</dbReference>
<evidence type="ECO:0000313" key="3">
    <source>
        <dbReference type="EMBL" id="GAA0876500.1"/>
    </source>
</evidence>
<dbReference type="Gene3D" id="3.40.50.1460">
    <property type="match status" value="1"/>
</dbReference>
<dbReference type="InterPro" id="IPR029030">
    <property type="entry name" value="Caspase-like_dom_sf"/>
</dbReference>
<evidence type="ECO:0000313" key="4">
    <source>
        <dbReference type="Proteomes" id="UP001501126"/>
    </source>
</evidence>
<keyword evidence="4" id="KW-1185">Reference proteome</keyword>
<protein>
    <submittedName>
        <fullName evidence="3">Type IX secretion system sortase PorU</fullName>
    </submittedName>
</protein>
<keyword evidence="1" id="KW-0732">Signal</keyword>
<dbReference type="Pfam" id="PF01364">
    <property type="entry name" value="Peptidase_C25"/>
    <property type="match status" value="1"/>
</dbReference>
<evidence type="ECO:0000259" key="2">
    <source>
        <dbReference type="Pfam" id="PF01364"/>
    </source>
</evidence>
<accession>A0ABN1MTJ1</accession>
<proteinExistence type="predicted"/>
<dbReference type="EMBL" id="BAAAFH010000022">
    <property type="protein sequence ID" value="GAA0876500.1"/>
    <property type="molecule type" value="Genomic_DNA"/>
</dbReference>
<dbReference type="Gene3D" id="2.60.40.4070">
    <property type="match status" value="1"/>
</dbReference>
<name>A0ABN1MTJ1_9FLAO</name>
<dbReference type="Proteomes" id="UP001501126">
    <property type="component" value="Unassembled WGS sequence"/>
</dbReference>
<dbReference type="InterPro" id="IPR029031">
    <property type="entry name" value="Gingipain_N_sf"/>
</dbReference>
<dbReference type="InterPro" id="IPR001769">
    <property type="entry name" value="Gingipain"/>
</dbReference>
<evidence type="ECO:0000256" key="1">
    <source>
        <dbReference type="ARBA" id="ARBA00022729"/>
    </source>
</evidence>